<evidence type="ECO:0000256" key="1">
    <source>
        <dbReference type="SAM" id="SignalP"/>
    </source>
</evidence>
<accession>A0A1Z2L100</accession>
<protein>
    <recommendedName>
        <fullName evidence="4">PknH-like extracellular domain-containing protein</fullName>
    </recommendedName>
</protein>
<dbReference type="KEGG" id="salj:SMD11_2317"/>
<feature type="signal peptide" evidence="1">
    <location>
        <begin position="1"/>
        <end position="36"/>
    </location>
</feature>
<dbReference type="EMBL" id="CP021744">
    <property type="protein sequence ID" value="ARZ67968.1"/>
    <property type="molecule type" value="Genomic_DNA"/>
</dbReference>
<evidence type="ECO:0000313" key="2">
    <source>
        <dbReference type="EMBL" id="ARZ67968.1"/>
    </source>
</evidence>
<organism evidence="2 3">
    <name type="scientific">Streptomyces albireticuli</name>
    <dbReference type="NCBI Taxonomy" id="1940"/>
    <lineage>
        <taxon>Bacteria</taxon>
        <taxon>Bacillati</taxon>
        <taxon>Actinomycetota</taxon>
        <taxon>Actinomycetes</taxon>
        <taxon>Kitasatosporales</taxon>
        <taxon>Streptomycetaceae</taxon>
        <taxon>Streptomyces</taxon>
    </lineage>
</organism>
<feature type="chain" id="PRO_5013006598" description="PknH-like extracellular domain-containing protein" evidence="1">
    <location>
        <begin position="37"/>
        <end position="215"/>
    </location>
</feature>
<reference evidence="2 3" key="1">
    <citation type="submission" date="2017-06" db="EMBL/GenBank/DDBJ databases">
        <title>Streptomyces albireticuli Genome sequencing and assembly.</title>
        <authorList>
            <person name="Wang Y."/>
            <person name="Du B."/>
            <person name="Ding Y."/>
            <person name="Liu H."/>
            <person name="Hou Q."/>
            <person name="Liu K."/>
            <person name="Yao L."/>
            <person name="Wang C."/>
        </authorList>
    </citation>
    <scope>NUCLEOTIDE SEQUENCE [LARGE SCALE GENOMIC DNA]</scope>
    <source>
        <strain evidence="2 3">MDJK11</strain>
    </source>
</reference>
<dbReference type="OrthoDB" id="4322593at2"/>
<gene>
    <name evidence="2" type="ORF">SMD11_2317</name>
</gene>
<dbReference type="Proteomes" id="UP000195755">
    <property type="component" value="Chromosome"/>
</dbReference>
<sequence>MSARTTRTRLTRPAAGALAAAVAVTLAVTTAGTAGAEGVRAAAPAFLEPSELPPHPGGWRAGPVEPGLPEGGVPCVVAAVLDGQEDRAAHRRFFTDLDTGADQVTLTAAGEAQAAALVRAAERSLRGCAARVVQQEPRAKAEMRDFGAVNAGDGGRVLGMQSVHPQSSWDINLFAVGRSGTKVTLVHWGRMGRWADAPVPAFKKTTATALARLGR</sequence>
<dbReference type="AlphaFoldDB" id="A0A1Z2L100"/>
<evidence type="ECO:0000313" key="3">
    <source>
        <dbReference type="Proteomes" id="UP000195755"/>
    </source>
</evidence>
<proteinExistence type="predicted"/>
<name>A0A1Z2L100_9ACTN</name>
<evidence type="ECO:0008006" key="4">
    <source>
        <dbReference type="Google" id="ProtNLM"/>
    </source>
</evidence>
<dbReference type="RefSeq" id="WP_087926342.1">
    <property type="nucleotide sequence ID" value="NZ_CP021744.1"/>
</dbReference>
<keyword evidence="1" id="KW-0732">Signal</keyword>